<dbReference type="CDD" id="cd03680">
    <property type="entry name" value="MM_CoA_mutase_ICM_like"/>
    <property type="match status" value="1"/>
</dbReference>
<dbReference type="PANTHER" id="PTHR48101">
    <property type="entry name" value="METHYLMALONYL-COA MUTASE, MITOCHONDRIAL-RELATED"/>
    <property type="match status" value="1"/>
</dbReference>
<protein>
    <submittedName>
        <fullName evidence="3">Methylmalonyl-CoA mutase family protein</fullName>
    </submittedName>
</protein>
<dbReference type="NCBIfam" id="TIGR00641">
    <property type="entry name" value="acid_CoA_mut_N"/>
    <property type="match status" value="1"/>
</dbReference>
<dbReference type="InterPro" id="IPR016176">
    <property type="entry name" value="Cbl-dep_enz_cat"/>
</dbReference>
<dbReference type="OrthoDB" id="9762378at2"/>
<evidence type="ECO:0000259" key="2">
    <source>
        <dbReference type="Pfam" id="PF01642"/>
    </source>
</evidence>
<dbReference type="PANTHER" id="PTHR48101:SF1">
    <property type="entry name" value="METHYLMALONYL-COA MUTASE, LARGE SUBUNIT"/>
    <property type="match status" value="1"/>
</dbReference>
<feature type="domain" description="Methylmalonyl-CoA mutase alpha/beta chain catalytic" evidence="2">
    <location>
        <begin position="27"/>
        <end position="542"/>
    </location>
</feature>
<dbReference type="HOGENOM" id="CLU_009523_5_1_9"/>
<dbReference type="Gene3D" id="3.20.20.240">
    <property type="entry name" value="Methylmalonyl-CoA mutase"/>
    <property type="match status" value="1"/>
</dbReference>
<dbReference type="STRING" id="767817.Desgi_1906"/>
<dbReference type="GO" id="GO:0031419">
    <property type="term" value="F:cobalamin binding"/>
    <property type="evidence" value="ECO:0007669"/>
    <property type="project" value="InterPro"/>
</dbReference>
<name>R4KFI3_9FIRM</name>
<dbReference type="GO" id="GO:0004494">
    <property type="term" value="F:methylmalonyl-CoA mutase activity"/>
    <property type="evidence" value="ECO:0007669"/>
    <property type="project" value="InterPro"/>
</dbReference>
<keyword evidence="1" id="KW-0413">Isomerase</keyword>
<evidence type="ECO:0000313" key="4">
    <source>
        <dbReference type="Proteomes" id="UP000013520"/>
    </source>
</evidence>
<dbReference type="Proteomes" id="UP000013520">
    <property type="component" value="Chromosome"/>
</dbReference>
<reference evidence="3 4" key="1">
    <citation type="submission" date="2012-01" db="EMBL/GenBank/DDBJ databases">
        <title>Complete sequence of Desulfotomaculum gibsoniae DSM 7213.</title>
        <authorList>
            <consortium name="US DOE Joint Genome Institute"/>
            <person name="Lucas S."/>
            <person name="Han J."/>
            <person name="Lapidus A."/>
            <person name="Cheng J.-F."/>
            <person name="Goodwin L."/>
            <person name="Pitluck S."/>
            <person name="Peters L."/>
            <person name="Ovchinnikova G."/>
            <person name="Teshima H."/>
            <person name="Detter J.C."/>
            <person name="Han C."/>
            <person name="Tapia R."/>
            <person name="Land M."/>
            <person name="Hauser L."/>
            <person name="Kyrpides N."/>
            <person name="Ivanova N."/>
            <person name="Pagani I."/>
            <person name="Parshina S."/>
            <person name="Plugge C."/>
            <person name="Muyzer G."/>
            <person name="Kuever J."/>
            <person name="Ivanova A."/>
            <person name="Nazina T."/>
            <person name="Klenk H.-P."/>
            <person name="Brambilla E."/>
            <person name="Spring S."/>
            <person name="Stams A.F."/>
            <person name="Woyke T."/>
        </authorList>
    </citation>
    <scope>NUCLEOTIDE SEQUENCE [LARGE SCALE GENOMIC DNA]</scope>
    <source>
        <strain evidence="3 4">DSM 7213</strain>
    </source>
</reference>
<sequence>MDEIKDARDKWFAERNKKKDRDINFETVSGMPIQDLYTPEDIQNLGYMKDLGFPGNYPYTRGVQTNMYRGRLWTMRQFAGFATAEESNLRYKYLLEKGQTGLSVAFDMPTIMGYDSDHPRSLGEVGRVGVAIDSLEDMETLFNGIPLDKVSTSMTTNAPASILWCLYIATGEKQGVASEKLTGTIQNDILKEYIAQKSWIFPPEPSMRLITNIFEYAAKHVPKWNTVSISGYHIREAGSTAVQELAFTLADGFAYVEAGIEAGLSVDDFAPRLSFFFNSHIDFFEEIAKYRAARRIWARRMKEKYGAQNPKSWLLRFHTQTAGCSLTAQQPENNIVRTAYEALAAVLGGTQSLHTNSMDEVLALPTEKAVQIALRTQQILACETGVANTIDPLAGSYFIEALTNKMEEEAEKYFEEIERRGGVLAAIDQNFFQQEIADAAYHYQRSIDKRQRIQVGVNEFVDPNEELDIELLTIDPEIERRQVAKLQKLRRQRNNLLVGDTLDALRQAAQGTKNMIPYILECVRAYATEGEIIQTLREVFGEYKEKPTF</sequence>
<gene>
    <name evidence="3" type="ORF">Desgi_1906</name>
</gene>
<evidence type="ECO:0000313" key="3">
    <source>
        <dbReference type="EMBL" id="AGL01354.1"/>
    </source>
</evidence>
<dbReference type="RefSeq" id="WP_006522534.1">
    <property type="nucleotide sequence ID" value="NC_021184.1"/>
</dbReference>
<dbReference type="SUPFAM" id="SSF51703">
    <property type="entry name" value="Cobalamin (vitamin B12)-dependent enzymes"/>
    <property type="match status" value="1"/>
</dbReference>
<accession>R4KFI3</accession>
<dbReference type="EMBL" id="CP003273">
    <property type="protein sequence ID" value="AGL01354.1"/>
    <property type="molecule type" value="Genomic_DNA"/>
</dbReference>
<proteinExistence type="predicted"/>
<dbReference type="InterPro" id="IPR006099">
    <property type="entry name" value="MeMalonylCoA_mutase_a/b_cat"/>
</dbReference>
<dbReference type="Pfam" id="PF01642">
    <property type="entry name" value="MM_CoA_mutase"/>
    <property type="match status" value="1"/>
</dbReference>
<organism evidence="3 4">
    <name type="scientific">Desulfoscipio gibsoniae DSM 7213</name>
    <dbReference type="NCBI Taxonomy" id="767817"/>
    <lineage>
        <taxon>Bacteria</taxon>
        <taxon>Bacillati</taxon>
        <taxon>Bacillota</taxon>
        <taxon>Clostridia</taxon>
        <taxon>Eubacteriales</taxon>
        <taxon>Desulfallaceae</taxon>
        <taxon>Desulfoscipio</taxon>
    </lineage>
</organism>
<evidence type="ECO:0000256" key="1">
    <source>
        <dbReference type="ARBA" id="ARBA00023235"/>
    </source>
</evidence>
<dbReference type="InterPro" id="IPR006098">
    <property type="entry name" value="MMCoA_mutase_a_cat"/>
</dbReference>
<dbReference type="KEGG" id="dgi:Desgi_1906"/>
<keyword evidence="4" id="KW-1185">Reference proteome</keyword>
<dbReference type="AlphaFoldDB" id="R4KFI3"/>
<dbReference type="eggNOG" id="COG1884">
    <property type="taxonomic scope" value="Bacteria"/>
</dbReference>